<protein>
    <submittedName>
        <fullName evidence="3">YciI-like protein</fullName>
    </submittedName>
</protein>
<evidence type="ECO:0000259" key="2">
    <source>
        <dbReference type="Pfam" id="PF03795"/>
    </source>
</evidence>
<reference evidence="3 4" key="1">
    <citation type="submission" date="2016-11" db="EMBL/GenBank/DDBJ databases">
        <title>Genome sequence of Sphingomonas jeddahensis G39.</title>
        <authorList>
            <person name="Poehlein A."/>
            <person name="Wuebbeler J.H."/>
            <person name="Steinbuechel A."/>
            <person name="Daniel R."/>
        </authorList>
    </citation>
    <scope>NUCLEOTIDE SEQUENCE [LARGE SCALE GENOMIC DNA]</scope>
    <source>
        <strain evidence="3 4">G39</strain>
    </source>
</reference>
<feature type="domain" description="YCII-related" evidence="2">
    <location>
        <begin position="18"/>
        <end position="91"/>
    </location>
</feature>
<gene>
    <name evidence="3" type="ORF">SPHI_28170</name>
</gene>
<dbReference type="Proteomes" id="UP000188729">
    <property type="component" value="Unassembled WGS sequence"/>
</dbReference>
<dbReference type="InterPro" id="IPR051807">
    <property type="entry name" value="Sec-metab_biosynth-assoc"/>
</dbReference>
<dbReference type="InterPro" id="IPR011008">
    <property type="entry name" value="Dimeric_a/b-barrel"/>
</dbReference>
<evidence type="ECO:0000313" key="3">
    <source>
        <dbReference type="EMBL" id="ONF95037.1"/>
    </source>
</evidence>
<dbReference type="RefSeq" id="WP_076745570.1">
    <property type="nucleotide sequence ID" value="NZ_MPSB01000018.1"/>
</dbReference>
<sequence>MTSAAPAGGHWLLRYDLAPDYLARRGEFRAAHLALAWEAADKGALLLGGAVGEPVESALLLFNDRGAAEAFARADPYVAQGLVTGWRVLRWHTVVGDTAATPVRLD</sequence>
<dbReference type="Gene3D" id="3.30.70.1060">
    <property type="entry name" value="Dimeric alpha+beta barrel"/>
    <property type="match status" value="1"/>
</dbReference>
<proteinExistence type="inferred from homology"/>
<evidence type="ECO:0000313" key="4">
    <source>
        <dbReference type="Proteomes" id="UP000188729"/>
    </source>
</evidence>
<dbReference type="Pfam" id="PF03795">
    <property type="entry name" value="YCII"/>
    <property type="match status" value="1"/>
</dbReference>
<dbReference type="InterPro" id="IPR005545">
    <property type="entry name" value="YCII"/>
</dbReference>
<organism evidence="3 4">
    <name type="scientific">Sphingomonas jeddahensis</name>
    <dbReference type="NCBI Taxonomy" id="1915074"/>
    <lineage>
        <taxon>Bacteria</taxon>
        <taxon>Pseudomonadati</taxon>
        <taxon>Pseudomonadota</taxon>
        <taxon>Alphaproteobacteria</taxon>
        <taxon>Sphingomonadales</taxon>
        <taxon>Sphingomonadaceae</taxon>
        <taxon>Sphingomonas</taxon>
    </lineage>
</organism>
<name>A0A1V2ERB8_9SPHN</name>
<dbReference type="EMBL" id="MPSB01000018">
    <property type="protein sequence ID" value="ONF95037.1"/>
    <property type="molecule type" value="Genomic_DNA"/>
</dbReference>
<dbReference type="STRING" id="1915074.SPHI_28170"/>
<dbReference type="PANTHER" id="PTHR33606:SF3">
    <property type="entry name" value="PROTEIN YCII"/>
    <property type="match status" value="1"/>
</dbReference>
<comment type="similarity">
    <text evidence="1">Belongs to the YciI family.</text>
</comment>
<accession>A0A1V2ERB8</accession>
<dbReference type="PANTHER" id="PTHR33606">
    <property type="entry name" value="PROTEIN YCII"/>
    <property type="match status" value="1"/>
</dbReference>
<evidence type="ECO:0000256" key="1">
    <source>
        <dbReference type="ARBA" id="ARBA00007689"/>
    </source>
</evidence>
<comment type="caution">
    <text evidence="3">The sequence shown here is derived from an EMBL/GenBank/DDBJ whole genome shotgun (WGS) entry which is preliminary data.</text>
</comment>
<dbReference type="AlphaFoldDB" id="A0A1V2ERB8"/>
<dbReference type="NCBIfam" id="NF009508">
    <property type="entry name" value="PRK12866.1"/>
    <property type="match status" value="1"/>
</dbReference>
<dbReference type="SUPFAM" id="SSF54909">
    <property type="entry name" value="Dimeric alpha+beta barrel"/>
    <property type="match status" value="1"/>
</dbReference>
<keyword evidence="4" id="KW-1185">Reference proteome</keyword>